<dbReference type="SUPFAM" id="SSF143631">
    <property type="entry name" value="ApbE-like"/>
    <property type="match status" value="1"/>
</dbReference>
<organism evidence="12 13">
    <name type="scientific">Aquisphaera giovannonii</name>
    <dbReference type="NCBI Taxonomy" id="406548"/>
    <lineage>
        <taxon>Bacteria</taxon>
        <taxon>Pseudomonadati</taxon>
        <taxon>Planctomycetota</taxon>
        <taxon>Planctomycetia</taxon>
        <taxon>Isosphaerales</taxon>
        <taxon>Isosphaeraceae</taxon>
        <taxon>Aquisphaera</taxon>
    </lineage>
</organism>
<dbReference type="OrthoDB" id="9778595at2"/>
<dbReference type="InterPro" id="IPR003374">
    <property type="entry name" value="ApbE-like_sf"/>
</dbReference>
<comment type="cofactor">
    <cofactor evidence="1">
        <name>Mg(2+)</name>
        <dbReference type="ChEBI" id="CHEBI:18420"/>
    </cofactor>
</comment>
<keyword evidence="8" id="KW-0460">Magnesium</keyword>
<evidence type="ECO:0000256" key="2">
    <source>
        <dbReference type="ARBA" id="ARBA00011955"/>
    </source>
</evidence>
<dbReference type="KEGG" id="agv:OJF2_29220"/>
<keyword evidence="13" id="KW-1185">Reference proteome</keyword>
<comment type="catalytic activity">
    <reaction evidence="10">
        <text>L-threonyl-[protein] + FAD = FMN-L-threonyl-[protein] + AMP + H(+)</text>
        <dbReference type="Rhea" id="RHEA:36847"/>
        <dbReference type="Rhea" id="RHEA-COMP:11060"/>
        <dbReference type="Rhea" id="RHEA-COMP:11061"/>
        <dbReference type="ChEBI" id="CHEBI:15378"/>
        <dbReference type="ChEBI" id="CHEBI:30013"/>
        <dbReference type="ChEBI" id="CHEBI:57692"/>
        <dbReference type="ChEBI" id="CHEBI:74257"/>
        <dbReference type="ChEBI" id="CHEBI:456215"/>
        <dbReference type="EC" id="2.7.1.180"/>
    </reaction>
</comment>
<feature type="region of interest" description="Disordered" evidence="11">
    <location>
        <begin position="1"/>
        <end position="42"/>
    </location>
</feature>
<dbReference type="EMBL" id="CP042997">
    <property type="protein sequence ID" value="QEH34383.1"/>
    <property type="molecule type" value="Genomic_DNA"/>
</dbReference>
<dbReference type="GO" id="GO:0046872">
    <property type="term" value="F:metal ion binding"/>
    <property type="evidence" value="ECO:0007669"/>
    <property type="project" value="UniProtKB-KW"/>
</dbReference>
<dbReference type="RefSeq" id="WP_148594316.1">
    <property type="nucleotide sequence ID" value="NZ_CP042997.1"/>
</dbReference>
<keyword evidence="4" id="KW-0285">Flavoprotein</keyword>
<dbReference type="Pfam" id="PF02424">
    <property type="entry name" value="ApbE"/>
    <property type="match status" value="1"/>
</dbReference>
<evidence type="ECO:0000256" key="11">
    <source>
        <dbReference type="SAM" id="MobiDB-lite"/>
    </source>
</evidence>
<proteinExistence type="predicted"/>
<evidence type="ECO:0000256" key="6">
    <source>
        <dbReference type="ARBA" id="ARBA00022723"/>
    </source>
</evidence>
<evidence type="ECO:0000256" key="10">
    <source>
        <dbReference type="ARBA" id="ARBA00048540"/>
    </source>
</evidence>
<keyword evidence="5" id="KW-0808">Transferase</keyword>
<keyword evidence="7" id="KW-0274">FAD</keyword>
<accession>A0A5B9W1F1</accession>
<evidence type="ECO:0000256" key="3">
    <source>
        <dbReference type="ARBA" id="ARBA00016337"/>
    </source>
</evidence>
<protein>
    <recommendedName>
        <fullName evidence="3">FAD:protein FMN transferase</fullName>
        <ecNumber evidence="2">2.7.1.180</ecNumber>
    </recommendedName>
    <alternativeName>
        <fullName evidence="9">Flavin transferase</fullName>
    </alternativeName>
</protein>
<dbReference type="PANTHER" id="PTHR30040">
    <property type="entry name" value="THIAMINE BIOSYNTHESIS LIPOPROTEIN APBE"/>
    <property type="match status" value="1"/>
</dbReference>
<dbReference type="Proteomes" id="UP000324233">
    <property type="component" value="Chromosome"/>
</dbReference>
<dbReference type="InterPro" id="IPR024932">
    <property type="entry name" value="ApbE"/>
</dbReference>
<dbReference type="EC" id="2.7.1.180" evidence="2"/>
<reference evidence="12 13" key="1">
    <citation type="submission" date="2019-08" db="EMBL/GenBank/DDBJ databases">
        <title>Deep-cultivation of Planctomycetes and their phenomic and genomic characterization uncovers novel biology.</title>
        <authorList>
            <person name="Wiegand S."/>
            <person name="Jogler M."/>
            <person name="Boedeker C."/>
            <person name="Pinto D."/>
            <person name="Vollmers J."/>
            <person name="Rivas-Marin E."/>
            <person name="Kohn T."/>
            <person name="Peeters S.H."/>
            <person name="Heuer A."/>
            <person name="Rast P."/>
            <person name="Oberbeckmann S."/>
            <person name="Bunk B."/>
            <person name="Jeske O."/>
            <person name="Meyerdierks A."/>
            <person name="Storesund J.E."/>
            <person name="Kallscheuer N."/>
            <person name="Luecker S."/>
            <person name="Lage O.M."/>
            <person name="Pohl T."/>
            <person name="Merkel B.J."/>
            <person name="Hornburger P."/>
            <person name="Mueller R.-W."/>
            <person name="Bruemmer F."/>
            <person name="Labrenz M."/>
            <person name="Spormann A.M."/>
            <person name="Op den Camp H."/>
            <person name="Overmann J."/>
            <person name="Amann R."/>
            <person name="Jetten M.S.M."/>
            <person name="Mascher T."/>
            <person name="Medema M.H."/>
            <person name="Devos D.P."/>
            <person name="Kaster A.-K."/>
            <person name="Ovreas L."/>
            <person name="Rohde M."/>
            <person name="Galperin M.Y."/>
            <person name="Jogler C."/>
        </authorList>
    </citation>
    <scope>NUCLEOTIDE SEQUENCE [LARGE SCALE GENOMIC DNA]</scope>
    <source>
        <strain evidence="12 13">OJF2</strain>
    </source>
</reference>
<keyword evidence="6" id="KW-0479">Metal-binding</keyword>
<evidence type="ECO:0000256" key="1">
    <source>
        <dbReference type="ARBA" id="ARBA00001946"/>
    </source>
</evidence>
<evidence type="ECO:0000256" key="4">
    <source>
        <dbReference type="ARBA" id="ARBA00022630"/>
    </source>
</evidence>
<dbReference type="PANTHER" id="PTHR30040:SF2">
    <property type="entry name" value="FAD:PROTEIN FMN TRANSFERASE"/>
    <property type="match status" value="1"/>
</dbReference>
<name>A0A5B9W1F1_9BACT</name>
<dbReference type="Gene3D" id="3.10.520.10">
    <property type="entry name" value="ApbE-like domains"/>
    <property type="match status" value="1"/>
</dbReference>
<gene>
    <name evidence="12" type="primary">apbE_1</name>
    <name evidence="12" type="ORF">OJF2_29220</name>
</gene>
<evidence type="ECO:0000256" key="8">
    <source>
        <dbReference type="ARBA" id="ARBA00022842"/>
    </source>
</evidence>
<evidence type="ECO:0000256" key="7">
    <source>
        <dbReference type="ARBA" id="ARBA00022827"/>
    </source>
</evidence>
<keyword evidence="12" id="KW-0449">Lipoprotein</keyword>
<sequence length="367" mass="38890">MNGPRPGVNRRNLFRLRPPAQPEAPAGRADAPAEESPGAGDLLRVNRPAMGSYFEVRLGAGVPGSVELATRALDLVDELEAQLTVYRDDSEVSRLNATAHLGPVEVEPGLFGLLERALELSRLTGGAYDVTAGALSDAWGFTRGPKRVPAPEALDAAIACSGWRHLRLDASARAVAFDRPGIKVNLGSIGKGYAIDRAVAVIRDHWFPTSAMVHGGQSSLFALGSPPGRFGGRWEVALRNPRSPERPLGVIRLRNRGLGTSGGAFQSFVADGEVYGHILDPRTGRPARGPASVTVLAPTAAEADALSTAFYLLGPESAREYVSSRPDLAAIFVLEDAGDERPRLLTAGLRPEDFLIDPAAVDLVTTS</sequence>
<dbReference type="AlphaFoldDB" id="A0A5B9W1F1"/>
<evidence type="ECO:0000313" key="12">
    <source>
        <dbReference type="EMBL" id="QEH34383.1"/>
    </source>
</evidence>
<evidence type="ECO:0000256" key="9">
    <source>
        <dbReference type="ARBA" id="ARBA00031306"/>
    </source>
</evidence>
<dbReference type="GO" id="GO:0016740">
    <property type="term" value="F:transferase activity"/>
    <property type="evidence" value="ECO:0007669"/>
    <property type="project" value="UniProtKB-KW"/>
</dbReference>
<evidence type="ECO:0000256" key="5">
    <source>
        <dbReference type="ARBA" id="ARBA00022679"/>
    </source>
</evidence>
<evidence type="ECO:0000313" key="13">
    <source>
        <dbReference type="Proteomes" id="UP000324233"/>
    </source>
</evidence>